<evidence type="ECO:0000256" key="5">
    <source>
        <dbReference type="ARBA" id="ARBA00022632"/>
    </source>
</evidence>
<keyword evidence="14 16" id="KW-0899">Viral immunoevasion</keyword>
<dbReference type="Pfam" id="PF00518">
    <property type="entry name" value="E6"/>
    <property type="match status" value="1"/>
</dbReference>
<organism evidence="18">
    <name type="scientific">Gammapapillomavirus 24</name>
    <dbReference type="NCBI Taxonomy" id="1961681"/>
    <lineage>
        <taxon>Viruses</taxon>
        <taxon>Monodnaviria</taxon>
        <taxon>Shotokuvirae</taxon>
        <taxon>Cossaviricota</taxon>
        <taxon>Papovaviricetes</taxon>
        <taxon>Zurhausenvirales</taxon>
        <taxon>Papillomaviridae</taxon>
        <taxon>Firstpapillomavirinae</taxon>
        <taxon>Gammapapillomavirus</taxon>
    </lineage>
</organism>
<comment type="caution">
    <text evidence="16">Lacks conserved residue(s) required for the propagation of feature annotation.</text>
</comment>
<feature type="zinc finger region" evidence="16">
    <location>
        <begin position="28"/>
        <end position="64"/>
    </location>
</feature>
<keyword evidence="4 16" id="KW-0945">Host-virus interaction</keyword>
<keyword evidence="9 16" id="KW-0805">Transcription regulation</keyword>
<evidence type="ECO:0000256" key="6">
    <source>
        <dbReference type="ARBA" id="ARBA00022723"/>
    </source>
</evidence>
<evidence type="ECO:0000256" key="4">
    <source>
        <dbReference type="ARBA" id="ARBA00022581"/>
    </source>
</evidence>
<evidence type="ECO:0000256" key="3">
    <source>
        <dbReference type="ARBA" id="ARBA00022562"/>
    </source>
</evidence>
<keyword evidence="8 16" id="KW-0862">Zinc</keyword>
<evidence type="ECO:0000256" key="2">
    <source>
        <dbReference type="ARBA" id="ARBA00022518"/>
    </source>
</evidence>
<keyword evidence="7 16" id="KW-0863">Zinc-finger</keyword>
<keyword evidence="15 16" id="KW-1119">Modulation of host cell apoptosis by virus</keyword>
<dbReference type="GO" id="GO:0039648">
    <property type="term" value="P:symbiont-mediated perturbation of host ubiquitin-like protein modification"/>
    <property type="evidence" value="ECO:0007669"/>
    <property type="project" value="UniProtKB-UniRule"/>
</dbReference>
<comment type="subcellular location">
    <subcellularLocation>
        <location evidence="16 17">Host cytoplasm</location>
    </subcellularLocation>
    <subcellularLocation>
        <location evidence="16 17">Host nucleus</location>
    </subcellularLocation>
</comment>
<dbReference type="Proteomes" id="UP000289852">
    <property type="component" value="Segment"/>
</dbReference>
<evidence type="ECO:0000256" key="10">
    <source>
        <dbReference type="ARBA" id="ARBA00023125"/>
    </source>
</evidence>
<dbReference type="InterPro" id="IPR038575">
    <property type="entry name" value="E6_sf"/>
</dbReference>
<sequence length="148" mass="16984">MENLLYPVCLDEYCNYFGIAFYDLSLPCIFCRKTLSTLELISFNAKRLSLVWRNENCYAACIACIKKTADIEKNRYFQCVVPGEFIEHVSQTRLQELNVRCIECMALLTPSEKIDIIACGGNFSLVRGHWKGYCCNCGSNAWENSNFE</sequence>
<dbReference type="Gene3D" id="3.30.240.40">
    <property type="entry name" value="E6 early regulatory protein"/>
    <property type="match status" value="2"/>
</dbReference>
<keyword evidence="5 16" id="KW-1090">Inhibition of host innate immune response by virus</keyword>
<evidence type="ECO:0000256" key="16">
    <source>
        <dbReference type="HAMAP-Rule" id="MF_04006"/>
    </source>
</evidence>
<evidence type="ECO:0000256" key="15">
    <source>
        <dbReference type="ARBA" id="ARBA00023323"/>
    </source>
</evidence>
<evidence type="ECO:0000256" key="14">
    <source>
        <dbReference type="ARBA" id="ARBA00023280"/>
    </source>
</evidence>
<keyword evidence="2 16" id="KW-0244">Early protein</keyword>
<dbReference type="GO" id="GO:0042025">
    <property type="term" value="C:host cell nucleus"/>
    <property type="evidence" value="ECO:0007669"/>
    <property type="project" value="UniProtKB-SubCell"/>
</dbReference>
<dbReference type="GO" id="GO:0006351">
    <property type="term" value="P:DNA-templated transcription"/>
    <property type="evidence" value="ECO:0007669"/>
    <property type="project" value="UniProtKB-UniRule"/>
</dbReference>
<name>A0A2D2AM90_9PAPI</name>
<dbReference type="HAMAP" id="MF_04006">
    <property type="entry name" value="HPV_E6"/>
    <property type="match status" value="1"/>
</dbReference>
<accession>A0A2D2AM90</accession>
<dbReference type="SUPFAM" id="SSF161229">
    <property type="entry name" value="E6 C-terminal domain-like"/>
    <property type="match status" value="2"/>
</dbReference>
<evidence type="ECO:0000256" key="13">
    <source>
        <dbReference type="ARBA" id="ARBA00023200"/>
    </source>
</evidence>
<dbReference type="GO" id="GO:0003677">
    <property type="term" value="F:DNA binding"/>
    <property type="evidence" value="ECO:0007669"/>
    <property type="project" value="UniProtKB-UniRule"/>
</dbReference>
<keyword evidence="3 16" id="KW-1048">Host nucleus</keyword>
<gene>
    <name evidence="16 18" type="primary">E6</name>
</gene>
<evidence type="ECO:0000256" key="7">
    <source>
        <dbReference type="ARBA" id="ARBA00022771"/>
    </source>
</evidence>
<keyword evidence="11 16" id="KW-0010">Activator</keyword>
<evidence type="ECO:0000256" key="8">
    <source>
        <dbReference type="ARBA" id="ARBA00022833"/>
    </source>
</evidence>
<dbReference type="GO" id="GO:0008270">
    <property type="term" value="F:zinc ion binding"/>
    <property type="evidence" value="ECO:0007669"/>
    <property type="project" value="UniProtKB-KW"/>
</dbReference>
<dbReference type="GO" id="GO:0052150">
    <property type="term" value="P:symbiont-mediated perturbation of host apoptosis"/>
    <property type="evidence" value="ECO:0007669"/>
    <property type="project" value="UniProtKB-KW"/>
</dbReference>
<evidence type="ECO:0000256" key="12">
    <source>
        <dbReference type="ARBA" id="ARBA00023163"/>
    </source>
</evidence>
<dbReference type="GO" id="GO:0030430">
    <property type="term" value="C:host cell cytoplasm"/>
    <property type="evidence" value="ECO:0007669"/>
    <property type="project" value="UniProtKB-SubCell"/>
</dbReference>
<keyword evidence="12 16" id="KW-0804">Transcription</keyword>
<keyword evidence="13 16" id="KW-1035">Host cytoplasm</keyword>
<dbReference type="GO" id="GO:0039502">
    <property type="term" value="P:symbiont-mediated suppression of host type I interferon-mediated signaling pathway"/>
    <property type="evidence" value="ECO:0007669"/>
    <property type="project" value="UniProtKB-UniRule"/>
</dbReference>
<evidence type="ECO:0000313" key="18">
    <source>
        <dbReference type="EMBL" id="ATQ38574.1"/>
    </source>
</evidence>
<keyword evidence="6 16" id="KW-0479">Metal-binding</keyword>
<reference evidence="18" key="1">
    <citation type="journal article" date="2018" name="MSphere">
        <title>Metagenomic Discovery of 83 New Human Papillomavirus Types in Patients with Immunodeficiency.</title>
        <authorList>
            <person name="Pastrana D.V."/>
            <person name="Peretti A."/>
            <person name="Welch N.L."/>
            <person name="Borgogna C."/>
            <person name="Olivero C."/>
            <person name="Badolato R."/>
            <person name="Notarangelo L.D."/>
            <person name="Gariglio M."/>
            <person name="FitzGerald P.C."/>
            <person name="McIntosh C.E."/>
            <person name="Reeves J."/>
            <person name="Starrett G.J."/>
            <person name="Bliskovsky V."/>
            <person name="Velez D."/>
            <person name="Brownell I."/>
            <person name="Yarchoan R."/>
            <person name="Wyvill K.M."/>
            <person name="Uldrick T.S."/>
            <person name="Maldarelli F."/>
            <person name="Lisco A."/>
            <person name="Sereti I."/>
            <person name="Gonzalez C.M."/>
            <person name="Androphy E.J."/>
            <person name="McBride A.A."/>
            <person name="Van Doorslaer K."/>
            <person name="Garcia F."/>
            <person name="Dvoretzky I."/>
            <person name="Liu J.S."/>
            <person name="Han J."/>
            <person name="Murphy P.M."/>
            <person name="McDermott D.H."/>
            <person name="Buck C.B."/>
        </authorList>
    </citation>
    <scope>NUCLEOTIDE SEQUENCE</scope>
    <source>
        <strain evidence="18">Gamma24_m090c66</strain>
    </source>
</reference>
<evidence type="ECO:0000256" key="11">
    <source>
        <dbReference type="ARBA" id="ARBA00023159"/>
    </source>
</evidence>
<comment type="similarity">
    <text evidence="1 16 17">Belongs to the papillomaviridae E6 protein family.</text>
</comment>
<evidence type="ECO:0000256" key="1">
    <source>
        <dbReference type="ARBA" id="ARBA00006346"/>
    </source>
</evidence>
<proteinExistence type="inferred from homology"/>
<dbReference type="InterPro" id="IPR001334">
    <property type="entry name" value="E6"/>
</dbReference>
<comment type="function">
    <text evidence="16">Plays a major role in the induction and maintenance of cellular transformation. E6 associates with host UBE3A/E6-AP ubiquitin-protein ligase and modulates its activity. Protects host keratinocytes from apoptosis by mediating the degradation of host BAK1. May also inhibit host immune response.</text>
</comment>
<comment type="subunit">
    <text evidence="16">Forms homodimers. Interacts with ubiquitin-protein ligase UBE3A/E6-AP; this interaction stimulates UBE3A ubiquitin activity. Interacts with host BAK1.</text>
</comment>
<dbReference type="EMBL" id="MF588748">
    <property type="protein sequence ID" value="ATQ38574.1"/>
    <property type="molecule type" value="Genomic_DNA"/>
</dbReference>
<feature type="zinc finger region" evidence="16">
    <location>
        <begin position="101"/>
        <end position="137"/>
    </location>
</feature>
<dbReference type="GO" id="GO:0006355">
    <property type="term" value="P:regulation of DNA-templated transcription"/>
    <property type="evidence" value="ECO:0007669"/>
    <property type="project" value="UniProtKB-UniRule"/>
</dbReference>
<evidence type="ECO:0000256" key="17">
    <source>
        <dbReference type="RuleBase" id="RU363123"/>
    </source>
</evidence>
<keyword evidence="10 16" id="KW-0238">DNA-binding</keyword>
<evidence type="ECO:0000256" key="9">
    <source>
        <dbReference type="ARBA" id="ARBA00023015"/>
    </source>
</evidence>
<protein>
    <recommendedName>
        <fullName evidence="16 17">Protein E6</fullName>
    </recommendedName>
</protein>
<dbReference type="GO" id="GO:0052170">
    <property type="term" value="P:symbiont-mediated suppression of host innate immune response"/>
    <property type="evidence" value="ECO:0007669"/>
    <property type="project" value="UniProtKB-KW"/>
</dbReference>